<keyword evidence="2" id="KW-0808">Transferase</keyword>
<feature type="domain" description="N-acetyltransferase" evidence="1">
    <location>
        <begin position="45"/>
        <end position="184"/>
    </location>
</feature>
<reference evidence="2 3" key="1">
    <citation type="submission" date="2018-06" db="EMBL/GenBank/DDBJ databases">
        <title>Genomic Encyclopedia of Type Strains, Phase IV (KMG-IV): sequencing the most valuable type-strain genomes for metagenomic binning, comparative biology and taxonomic classification.</title>
        <authorList>
            <person name="Goeker M."/>
        </authorList>
    </citation>
    <scope>NUCLEOTIDE SEQUENCE [LARGE SCALE GENOMIC DNA]</scope>
    <source>
        <strain evidence="2 3">DSM 25619</strain>
    </source>
</reference>
<dbReference type="SUPFAM" id="SSF55729">
    <property type="entry name" value="Acyl-CoA N-acyltransferases (Nat)"/>
    <property type="match status" value="1"/>
</dbReference>
<keyword evidence="3" id="KW-1185">Reference proteome</keyword>
<dbReference type="InterPro" id="IPR000182">
    <property type="entry name" value="GNAT_dom"/>
</dbReference>
<evidence type="ECO:0000313" key="2">
    <source>
        <dbReference type="EMBL" id="RBO99308.1"/>
    </source>
</evidence>
<accession>A0A366ED31</accession>
<name>A0A366ED31_9HYPH</name>
<comment type="caution">
    <text evidence="2">The sequence shown here is derived from an EMBL/GenBank/DDBJ whole genome shotgun (WGS) entry which is preliminary data.</text>
</comment>
<gene>
    <name evidence="2" type="ORF">DFR47_101923</name>
</gene>
<dbReference type="InterPro" id="IPR016181">
    <property type="entry name" value="Acyl_CoA_acyltransferase"/>
</dbReference>
<dbReference type="PROSITE" id="PS51186">
    <property type="entry name" value="GNAT"/>
    <property type="match status" value="1"/>
</dbReference>
<dbReference type="CDD" id="cd04301">
    <property type="entry name" value="NAT_SF"/>
    <property type="match status" value="1"/>
</dbReference>
<dbReference type="AlphaFoldDB" id="A0A366ED31"/>
<dbReference type="GO" id="GO:0016747">
    <property type="term" value="F:acyltransferase activity, transferring groups other than amino-acyl groups"/>
    <property type="evidence" value="ECO:0007669"/>
    <property type="project" value="InterPro"/>
</dbReference>
<organism evidence="2 3">
    <name type="scientific">Pseudochrobactrum asaccharolyticum</name>
    <dbReference type="NCBI Taxonomy" id="354351"/>
    <lineage>
        <taxon>Bacteria</taxon>
        <taxon>Pseudomonadati</taxon>
        <taxon>Pseudomonadota</taxon>
        <taxon>Alphaproteobacteria</taxon>
        <taxon>Hyphomicrobiales</taxon>
        <taxon>Brucellaceae</taxon>
        <taxon>Pseudochrobactrum</taxon>
    </lineage>
</organism>
<sequence>MTNNETGHSDTPASEEVTVHVTRLEMVSPSSVAVPVPAGIRLAIMLAENMPLHLYRYLYEVIGKPHHWMLRRTQSDEVVSTIIKAEETRIFLLYVDGCPAGFAEMHLNLPESVDLHYFGLVPDYQGRGLAKFFFSEVLAAAWSHNPQKLWLETNTLDSPRALQLYQRMGFAPVSTAEEVITLWK</sequence>
<evidence type="ECO:0000259" key="1">
    <source>
        <dbReference type="PROSITE" id="PS51186"/>
    </source>
</evidence>
<dbReference type="RefSeq" id="WP_113943129.1">
    <property type="nucleotide sequence ID" value="NZ_JBHEEG010000005.1"/>
</dbReference>
<dbReference type="EMBL" id="QNRH01000001">
    <property type="protein sequence ID" value="RBO99308.1"/>
    <property type="molecule type" value="Genomic_DNA"/>
</dbReference>
<evidence type="ECO:0000313" key="3">
    <source>
        <dbReference type="Proteomes" id="UP000252893"/>
    </source>
</evidence>
<dbReference type="Proteomes" id="UP000252893">
    <property type="component" value="Unassembled WGS sequence"/>
</dbReference>
<dbReference type="OrthoDB" id="275336at2"/>
<dbReference type="Pfam" id="PF00583">
    <property type="entry name" value="Acetyltransf_1"/>
    <property type="match status" value="1"/>
</dbReference>
<proteinExistence type="predicted"/>
<dbReference type="Gene3D" id="3.40.630.30">
    <property type="match status" value="1"/>
</dbReference>
<protein>
    <submittedName>
        <fullName evidence="2">Acetyltransferase (GNAT) family protein</fullName>
    </submittedName>
</protein>